<feature type="compositionally biased region" description="Basic and acidic residues" evidence="1">
    <location>
        <begin position="38"/>
        <end position="57"/>
    </location>
</feature>
<feature type="region of interest" description="Disordered" evidence="1">
    <location>
        <begin position="1"/>
        <end position="65"/>
    </location>
</feature>
<evidence type="ECO:0000313" key="2">
    <source>
        <dbReference type="EMBL" id="MCG2622814.1"/>
    </source>
</evidence>
<dbReference type="EMBL" id="JAKLTQ010000009">
    <property type="protein sequence ID" value="MCG2622814.1"/>
    <property type="molecule type" value="Genomic_DNA"/>
</dbReference>
<accession>A0ABS9L8K1</accession>
<comment type="caution">
    <text evidence="2">The sequence shown here is derived from an EMBL/GenBank/DDBJ whole genome shotgun (WGS) entry which is preliminary data.</text>
</comment>
<reference evidence="2" key="1">
    <citation type="submission" date="2022-01" db="EMBL/GenBank/DDBJ databases">
        <authorList>
            <person name="Jo J.-H."/>
            <person name="Im W.-T."/>
        </authorList>
    </citation>
    <scope>NUCLEOTIDE SEQUENCE</scope>
    <source>
        <strain evidence="2">I2-34</strain>
    </source>
</reference>
<proteinExistence type="predicted"/>
<protein>
    <submittedName>
        <fullName evidence="2">Uncharacterized protein</fullName>
    </submittedName>
</protein>
<dbReference type="Proteomes" id="UP001165368">
    <property type="component" value="Unassembled WGS sequence"/>
</dbReference>
<keyword evidence="3" id="KW-1185">Reference proteome</keyword>
<sequence length="65" mass="7191">MPLRSAASREDERANAALDEELRELGDPQDLAHGGSKAKAEELEREAYGDKDRDGKADTPYTEFP</sequence>
<organism evidence="2 3">
    <name type="scientific">Arthrobacter hankyongi</name>
    <dbReference type="NCBI Taxonomy" id="2904801"/>
    <lineage>
        <taxon>Bacteria</taxon>
        <taxon>Bacillati</taxon>
        <taxon>Actinomycetota</taxon>
        <taxon>Actinomycetes</taxon>
        <taxon>Micrococcales</taxon>
        <taxon>Micrococcaceae</taxon>
        <taxon>Arthrobacter</taxon>
    </lineage>
</organism>
<dbReference type="RefSeq" id="WP_237821495.1">
    <property type="nucleotide sequence ID" value="NZ_JAKLTQ010000009.1"/>
</dbReference>
<name>A0ABS9L8K1_9MICC</name>
<evidence type="ECO:0000256" key="1">
    <source>
        <dbReference type="SAM" id="MobiDB-lite"/>
    </source>
</evidence>
<evidence type="ECO:0000313" key="3">
    <source>
        <dbReference type="Proteomes" id="UP001165368"/>
    </source>
</evidence>
<gene>
    <name evidence="2" type="ORF">LVY72_12975</name>
</gene>